<dbReference type="NCBIfam" id="NF009222">
    <property type="entry name" value="PRK12570.1"/>
    <property type="match status" value="1"/>
</dbReference>
<dbReference type="NCBIfam" id="TIGR00274">
    <property type="entry name" value="N-acetylmuramic acid 6-phosphate etherase"/>
    <property type="match status" value="1"/>
</dbReference>
<comment type="similarity">
    <text evidence="3">Belongs to the GCKR-like family. MurNAc-6-P etherase subfamily.</text>
</comment>
<comment type="miscellaneous">
    <text evidence="3">A lyase-type mechanism (elimination/hydration) is suggested for the cleavage of the lactyl ether bond of MurNAc 6-phosphate, with the formation of an alpha,beta-unsaturated aldehyde intermediate with (E)-stereochemistry, followed by the syn addition of water to give product.</text>
</comment>
<dbReference type="GO" id="GO:0097173">
    <property type="term" value="P:N-acetylmuramic acid catabolic process"/>
    <property type="evidence" value="ECO:0007669"/>
    <property type="project" value="UniProtKB-UniPathway"/>
</dbReference>
<feature type="domain" description="SIS" evidence="5">
    <location>
        <begin position="54"/>
        <end position="217"/>
    </location>
</feature>
<dbReference type="Pfam" id="PF20741">
    <property type="entry name" value="GKRP-like_C"/>
    <property type="match status" value="1"/>
</dbReference>
<dbReference type="Proteomes" id="UP000318478">
    <property type="component" value="Unassembled WGS sequence"/>
</dbReference>
<evidence type="ECO:0000313" key="6">
    <source>
        <dbReference type="EMBL" id="TWT78442.1"/>
    </source>
</evidence>
<evidence type="ECO:0000259" key="5">
    <source>
        <dbReference type="PROSITE" id="PS51464"/>
    </source>
</evidence>
<comment type="caution">
    <text evidence="6">The sequence shown here is derived from an EMBL/GenBank/DDBJ whole genome shotgun (WGS) entry which is preliminary data.</text>
</comment>
<dbReference type="Gene3D" id="1.10.8.1080">
    <property type="match status" value="1"/>
</dbReference>
<dbReference type="UniPathway" id="UPA00342"/>
<comment type="function">
    <text evidence="3">Specifically catalyzes the cleavage of the D-lactyl ether substituent of MurNAc 6-phosphate, producing GlcNAc 6-phosphate and D-lactate.</text>
</comment>
<dbReference type="GO" id="GO:0097367">
    <property type="term" value="F:carbohydrate derivative binding"/>
    <property type="evidence" value="ECO:0007669"/>
    <property type="project" value="InterPro"/>
</dbReference>
<dbReference type="InterPro" id="IPR000408">
    <property type="entry name" value="Reg_chr_condens"/>
</dbReference>
<keyword evidence="2 3" id="KW-0119">Carbohydrate metabolism</keyword>
<proteinExistence type="inferred from homology"/>
<dbReference type="FunFam" id="3.40.50.10490:FF:000014">
    <property type="entry name" value="N-acetylmuramic acid 6-phosphate etherase"/>
    <property type="match status" value="1"/>
</dbReference>
<dbReference type="InterPro" id="IPR005486">
    <property type="entry name" value="Glucokinase_regulatory_CS"/>
</dbReference>
<dbReference type="Gene3D" id="3.40.50.10490">
    <property type="entry name" value="Glucose-6-phosphate isomerase like protein, domain 1"/>
    <property type="match status" value="1"/>
</dbReference>
<dbReference type="Pfam" id="PF22645">
    <property type="entry name" value="GKRP_SIS_N"/>
    <property type="match status" value="1"/>
</dbReference>
<feature type="compositionally biased region" description="Low complexity" evidence="4">
    <location>
        <begin position="312"/>
        <end position="324"/>
    </location>
</feature>
<protein>
    <recommendedName>
        <fullName evidence="3">N-acetylmuramic acid 6-phosphate etherase</fullName>
        <shortName evidence="3">MurNAc-6-P etherase</shortName>
        <ecNumber evidence="3">4.2.1.126</ecNumber>
    </recommendedName>
    <alternativeName>
        <fullName evidence="3">N-acetylmuramic acid 6-phosphate hydrolase</fullName>
    </alternativeName>
    <alternativeName>
        <fullName evidence="3">N-acetylmuramic acid 6-phosphate lyase</fullName>
    </alternativeName>
</protein>
<keyword evidence="1 3" id="KW-0456">Lyase</keyword>
<dbReference type="NCBIfam" id="NF003915">
    <property type="entry name" value="PRK05441.1"/>
    <property type="match status" value="1"/>
</dbReference>
<reference evidence="6 7" key="1">
    <citation type="submission" date="2019-02" db="EMBL/GenBank/DDBJ databases">
        <title>Deep-cultivation of Planctomycetes and their phenomic and genomic characterization uncovers novel biology.</title>
        <authorList>
            <person name="Wiegand S."/>
            <person name="Jogler M."/>
            <person name="Boedeker C."/>
            <person name="Pinto D."/>
            <person name="Vollmers J."/>
            <person name="Rivas-Marin E."/>
            <person name="Kohn T."/>
            <person name="Peeters S.H."/>
            <person name="Heuer A."/>
            <person name="Rast P."/>
            <person name="Oberbeckmann S."/>
            <person name="Bunk B."/>
            <person name="Jeske O."/>
            <person name="Meyerdierks A."/>
            <person name="Storesund J.E."/>
            <person name="Kallscheuer N."/>
            <person name="Luecker S."/>
            <person name="Lage O.M."/>
            <person name="Pohl T."/>
            <person name="Merkel B.J."/>
            <person name="Hornburger P."/>
            <person name="Mueller R.-W."/>
            <person name="Bruemmer F."/>
            <person name="Labrenz M."/>
            <person name="Spormann A.M."/>
            <person name="Op Den Camp H."/>
            <person name="Overmann J."/>
            <person name="Amann R."/>
            <person name="Jetten M.S.M."/>
            <person name="Mascher T."/>
            <person name="Medema M.H."/>
            <person name="Devos D.P."/>
            <person name="Kaster A.-K."/>
            <person name="Ovreas L."/>
            <person name="Rohde M."/>
            <person name="Galperin M.Y."/>
            <person name="Jogler C."/>
        </authorList>
    </citation>
    <scope>NUCLEOTIDE SEQUENCE [LARGE SCALE GENOMIC DNA]</scope>
    <source>
        <strain evidence="6 7">Pla123a</strain>
    </source>
</reference>
<dbReference type="OrthoDB" id="9813395at2"/>
<dbReference type="HAMAP" id="MF_00068">
    <property type="entry name" value="MurQ"/>
    <property type="match status" value="1"/>
</dbReference>
<dbReference type="EC" id="4.2.1.126" evidence="3"/>
<dbReference type="InterPro" id="IPR046348">
    <property type="entry name" value="SIS_dom_sf"/>
</dbReference>
<evidence type="ECO:0000256" key="3">
    <source>
        <dbReference type="HAMAP-Rule" id="MF_00068"/>
    </source>
</evidence>
<dbReference type="PROSITE" id="PS50012">
    <property type="entry name" value="RCC1_3"/>
    <property type="match status" value="1"/>
</dbReference>
<gene>
    <name evidence="3 6" type="primary">murQ</name>
    <name evidence="6" type="ORF">Pla123a_12340</name>
</gene>
<comment type="pathway">
    <text evidence="3">Amino-sugar metabolism; N-acetylmuramate degradation.</text>
</comment>
<dbReference type="AlphaFoldDB" id="A0A5C5YTV3"/>
<dbReference type="SUPFAM" id="SSF53697">
    <property type="entry name" value="SIS domain"/>
    <property type="match status" value="1"/>
</dbReference>
<keyword evidence="7" id="KW-1185">Reference proteome</keyword>
<dbReference type="GO" id="GO:0016835">
    <property type="term" value="F:carbon-oxygen lyase activity"/>
    <property type="evidence" value="ECO:0007669"/>
    <property type="project" value="UniProtKB-UniRule"/>
</dbReference>
<feature type="region of interest" description="Disordered" evidence="4">
    <location>
        <begin position="301"/>
        <end position="324"/>
    </location>
</feature>
<sequence length="324" mass="33456">MLEKLITESRNPASEKLDSLSSLELVRLMNSEDAKVAEAVAREEEPLARAIEVTAARLGQGGRLIYFGAGTSGRLGVLDAAECPPTFRSDPGQVVGIIAGGHGALLKAVEGAEDDPNLAEQDMRRIDVGPLDVCVGIATSGRTPYVMGGLRYARSCGAYTVALSCNAGAEIASEADLAITPVVGPEVVSGSTRLKAGTATKLVLNTLSTGAMIMLGKTYGNLMVDLQATNTKLTARATRIVREITGLESDACLKQLEACEWEVKTAIVAWHANVGPDDARKLLAANGGHIARSIESIDGGTPIAPAAPKTDAANNGAGNGAASH</sequence>
<dbReference type="PROSITE" id="PS51464">
    <property type="entry name" value="SIS"/>
    <property type="match status" value="1"/>
</dbReference>
<comment type="catalytic activity">
    <reaction evidence="3">
        <text>N-acetyl-D-muramate 6-phosphate + H2O = N-acetyl-D-glucosamine 6-phosphate + (R)-lactate</text>
        <dbReference type="Rhea" id="RHEA:26410"/>
        <dbReference type="ChEBI" id="CHEBI:15377"/>
        <dbReference type="ChEBI" id="CHEBI:16004"/>
        <dbReference type="ChEBI" id="CHEBI:57513"/>
        <dbReference type="ChEBI" id="CHEBI:58722"/>
        <dbReference type="EC" id="4.2.1.126"/>
    </reaction>
</comment>
<dbReference type="PROSITE" id="PS01272">
    <property type="entry name" value="GCKR"/>
    <property type="match status" value="1"/>
</dbReference>
<dbReference type="PANTHER" id="PTHR10088">
    <property type="entry name" value="GLUCOKINASE REGULATORY PROTEIN"/>
    <property type="match status" value="1"/>
</dbReference>
<accession>A0A5C5YTV3</accession>
<evidence type="ECO:0000256" key="1">
    <source>
        <dbReference type="ARBA" id="ARBA00023239"/>
    </source>
</evidence>
<dbReference type="InterPro" id="IPR040190">
    <property type="entry name" value="MURQ/GCKR"/>
</dbReference>
<dbReference type="InterPro" id="IPR005488">
    <property type="entry name" value="Etherase_MurQ"/>
</dbReference>
<dbReference type="GO" id="GO:0016803">
    <property type="term" value="F:ether hydrolase activity"/>
    <property type="evidence" value="ECO:0007669"/>
    <property type="project" value="TreeGrafter"/>
</dbReference>
<dbReference type="CDD" id="cd05007">
    <property type="entry name" value="SIS_Etherase"/>
    <property type="match status" value="1"/>
</dbReference>
<organism evidence="6 7">
    <name type="scientific">Posidoniimonas polymericola</name>
    <dbReference type="NCBI Taxonomy" id="2528002"/>
    <lineage>
        <taxon>Bacteria</taxon>
        <taxon>Pseudomonadati</taxon>
        <taxon>Planctomycetota</taxon>
        <taxon>Planctomycetia</taxon>
        <taxon>Pirellulales</taxon>
        <taxon>Lacipirellulaceae</taxon>
        <taxon>Posidoniimonas</taxon>
    </lineage>
</organism>
<dbReference type="RefSeq" id="WP_146584902.1">
    <property type="nucleotide sequence ID" value="NZ_SJPO01000002.1"/>
</dbReference>
<name>A0A5C5YTV3_9BACT</name>
<evidence type="ECO:0000256" key="2">
    <source>
        <dbReference type="ARBA" id="ARBA00023277"/>
    </source>
</evidence>
<dbReference type="EMBL" id="SJPO01000002">
    <property type="protein sequence ID" value="TWT78442.1"/>
    <property type="molecule type" value="Genomic_DNA"/>
</dbReference>
<evidence type="ECO:0000313" key="7">
    <source>
        <dbReference type="Proteomes" id="UP000318478"/>
    </source>
</evidence>
<feature type="active site" evidence="3">
    <location>
        <position position="113"/>
    </location>
</feature>
<dbReference type="GO" id="GO:0009254">
    <property type="term" value="P:peptidoglycan turnover"/>
    <property type="evidence" value="ECO:0007669"/>
    <property type="project" value="TreeGrafter"/>
</dbReference>
<evidence type="ECO:0000256" key="4">
    <source>
        <dbReference type="SAM" id="MobiDB-lite"/>
    </source>
</evidence>
<comment type="subunit">
    <text evidence="3">Homodimer.</text>
</comment>
<dbReference type="GO" id="GO:0046348">
    <property type="term" value="P:amino sugar catabolic process"/>
    <property type="evidence" value="ECO:0007669"/>
    <property type="project" value="InterPro"/>
</dbReference>
<dbReference type="InterPro" id="IPR001347">
    <property type="entry name" value="SIS_dom"/>
</dbReference>
<feature type="active site" description="Proton donor" evidence="3">
    <location>
        <position position="82"/>
    </location>
</feature>
<dbReference type="PANTHER" id="PTHR10088:SF4">
    <property type="entry name" value="GLUCOKINASE REGULATORY PROTEIN"/>
    <property type="match status" value="1"/>
</dbReference>